<gene>
    <name evidence="2" type="ORF">Vqi01_34170</name>
</gene>
<organism evidence="2 3">
    <name type="scientific">Micromonospora qiuiae</name>
    <dbReference type="NCBI Taxonomy" id="502268"/>
    <lineage>
        <taxon>Bacteria</taxon>
        <taxon>Bacillati</taxon>
        <taxon>Actinomycetota</taxon>
        <taxon>Actinomycetes</taxon>
        <taxon>Micromonosporales</taxon>
        <taxon>Micromonosporaceae</taxon>
        <taxon>Micromonospora</taxon>
    </lineage>
</organism>
<comment type="caution">
    <text evidence="2">The sequence shown here is derived from an EMBL/GenBank/DDBJ whole genome shotgun (WGS) entry which is preliminary data.</text>
</comment>
<evidence type="ECO:0000313" key="3">
    <source>
        <dbReference type="Proteomes" id="UP000653076"/>
    </source>
</evidence>
<feature type="compositionally biased region" description="Basic and acidic residues" evidence="1">
    <location>
        <begin position="252"/>
        <end position="272"/>
    </location>
</feature>
<proteinExistence type="predicted"/>
<feature type="region of interest" description="Disordered" evidence="1">
    <location>
        <begin position="250"/>
        <end position="272"/>
    </location>
</feature>
<accession>A0ABQ4JDL5</accession>
<name>A0ABQ4JDL5_9ACTN</name>
<dbReference type="EMBL" id="BOPC01000045">
    <property type="protein sequence ID" value="GIJ28255.1"/>
    <property type="molecule type" value="Genomic_DNA"/>
</dbReference>
<reference evidence="2 3" key="1">
    <citation type="submission" date="2021-01" db="EMBL/GenBank/DDBJ databases">
        <title>Whole genome shotgun sequence of Verrucosispora qiuiae NBRC 106684.</title>
        <authorList>
            <person name="Komaki H."/>
            <person name="Tamura T."/>
        </authorList>
    </citation>
    <scope>NUCLEOTIDE SEQUENCE [LARGE SCALE GENOMIC DNA]</scope>
    <source>
        <strain evidence="2 3">NBRC 106684</strain>
    </source>
</reference>
<evidence type="ECO:0000256" key="1">
    <source>
        <dbReference type="SAM" id="MobiDB-lite"/>
    </source>
</evidence>
<evidence type="ECO:0000313" key="2">
    <source>
        <dbReference type="EMBL" id="GIJ28255.1"/>
    </source>
</evidence>
<dbReference type="RefSeq" id="WP_204035787.1">
    <property type="nucleotide sequence ID" value="NZ_BOPC01000045.1"/>
</dbReference>
<sequence>MTVARVRYTASDVPGLRRDLADWYGGQQGVQFYFNAIQAGQQHLRPPGPADRVAVQLAAAETGRLRDADLWYVDEDLCALLGAAHPSMPAFAPRPEDLPSKVGFALFAEPIALYSGQETRVDGVVDAMARADGDDTIREVADRLYGENVRIVAASWGPVSNPNWRSGGLWISFYSPSNLTNDGILDEVTALRARAMLPPLTVDNEAAIAWRPDGEPADSYQLHGGDGQDGTIAWTRLVFATFQLAAQANLAETEHQPTPRPERRRTERAGLPPRDVRIVRLRRSLAGDRDAEQAGAGREWRHRWVVRGHWRNHWYPSLNDHRPKWIAPYLKGPSDAPLIGGDRVSVVGIPKSRESDPSMTDNT</sequence>
<dbReference type="Proteomes" id="UP000653076">
    <property type="component" value="Unassembled WGS sequence"/>
</dbReference>
<keyword evidence="3" id="KW-1185">Reference proteome</keyword>
<protein>
    <submittedName>
        <fullName evidence="2">Uncharacterized protein</fullName>
    </submittedName>
</protein>